<feature type="compositionally biased region" description="Basic and acidic residues" evidence="10">
    <location>
        <begin position="202"/>
        <end position="213"/>
    </location>
</feature>
<dbReference type="GO" id="GO:0006355">
    <property type="term" value="P:regulation of DNA-templated transcription"/>
    <property type="evidence" value="ECO:0007669"/>
    <property type="project" value="TreeGrafter"/>
</dbReference>
<dbReference type="PANTHER" id="PTHR31832:SF68">
    <property type="entry name" value="B-BOX ZINC FINGER PROTEIN 22"/>
    <property type="match status" value="1"/>
</dbReference>
<evidence type="ECO:0000256" key="8">
    <source>
        <dbReference type="ARBA" id="ARBA00023242"/>
    </source>
</evidence>
<evidence type="ECO:0000256" key="7">
    <source>
        <dbReference type="ARBA" id="ARBA00023163"/>
    </source>
</evidence>
<dbReference type="GO" id="GO:0009640">
    <property type="term" value="P:photomorphogenesis"/>
    <property type="evidence" value="ECO:0007669"/>
    <property type="project" value="TreeGrafter"/>
</dbReference>
<feature type="region of interest" description="Disordered" evidence="10">
    <location>
        <begin position="319"/>
        <end position="380"/>
    </location>
</feature>
<organism evidence="12 13">
    <name type="scientific">Ensete ventricosum</name>
    <name type="common">Abyssinian banana</name>
    <name type="synonym">Musa ensete</name>
    <dbReference type="NCBI Taxonomy" id="4639"/>
    <lineage>
        <taxon>Eukaryota</taxon>
        <taxon>Viridiplantae</taxon>
        <taxon>Streptophyta</taxon>
        <taxon>Embryophyta</taxon>
        <taxon>Tracheophyta</taxon>
        <taxon>Spermatophyta</taxon>
        <taxon>Magnoliopsida</taxon>
        <taxon>Liliopsida</taxon>
        <taxon>Zingiberales</taxon>
        <taxon>Musaceae</taxon>
        <taxon>Ensete</taxon>
    </lineage>
</organism>
<evidence type="ECO:0000256" key="5">
    <source>
        <dbReference type="ARBA" id="ARBA00022833"/>
    </source>
</evidence>
<evidence type="ECO:0000313" key="13">
    <source>
        <dbReference type="Proteomes" id="UP000287651"/>
    </source>
</evidence>
<evidence type="ECO:0000256" key="3">
    <source>
        <dbReference type="ARBA" id="ARBA00022737"/>
    </source>
</evidence>
<dbReference type="PANTHER" id="PTHR31832">
    <property type="entry name" value="B-BOX ZINC FINGER PROTEIN 22"/>
    <property type="match status" value="1"/>
</dbReference>
<keyword evidence="7" id="KW-0804">Transcription</keyword>
<evidence type="ECO:0000256" key="2">
    <source>
        <dbReference type="ARBA" id="ARBA00022723"/>
    </source>
</evidence>
<dbReference type="InterPro" id="IPR049808">
    <property type="entry name" value="CONSTANS-like_Bbox1"/>
</dbReference>
<keyword evidence="6" id="KW-0805">Transcription regulation</keyword>
<comment type="caution">
    <text evidence="12">The sequence shown here is derived from an EMBL/GenBank/DDBJ whole genome shotgun (WGS) entry which is preliminary data.</text>
</comment>
<feature type="domain" description="B box-type" evidence="11">
    <location>
        <begin position="1"/>
        <end position="47"/>
    </location>
</feature>
<dbReference type="GO" id="GO:0005634">
    <property type="term" value="C:nucleus"/>
    <property type="evidence" value="ECO:0007669"/>
    <property type="project" value="UniProtKB-SubCell"/>
</dbReference>
<evidence type="ECO:0000256" key="6">
    <source>
        <dbReference type="ARBA" id="ARBA00023015"/>
    </source>
</evidence>
<evidence type="ECO:0000313" key="12">
    <source>
        <dbReference type="EMBL" id="RRT52657.1"/>
    </source>
</evidence>
<dbReference type="GO" id="GO:0008270">
    <property type="term" value="F:zinc ion binding"/>
    <property type="evidence" value="ECO:0007669"/>
    <property type="project" value="UniProtKB-KW"/>
</dbReference>
<feature type="compositionally biased region" description="Polar residues" evidence="10">
    <location>
        <begin position="365"/>
        <end position="380"/>
    </location>
</feature>
<evidence type="ECO:0000259" key="11">
    <source>
        <dbReference type="PROSITE" id="PS50119"/>
    </source>
</evidence>
<evidence type="ECO:0000256" key="9">
    <source>
        <dbReference type="PROSITE-ProRule" id="PRU00024"/>
    </source>
</evidence>
<feature type="compositionally biased region" description="Basic and acidic residues" evidence="10">
    <location>
        <begin position="327"/>
        <end position="337"/>
    </location>
</feature>
<feature type="region of interest" description="Disordered" evidence="10">
    <location>
        <begin position="200"/>
        <end position="251"/>
    </location>
</feature>
<reference evidence="12 13" key="1">
    <citation type="journal article" date="2014" name="Agronomy (Basel)">
        <title>A Draft Genome Sequence for Ensete ventricosum, the Drought-Tolerant Tree Against Hunger.</title>
        <authorList>
            <person name="Harrison J."/>
            <person name="Moore K.A."/>
            <person name="Paszkiewicz K."/>
            <person name="Jones T."/>
            <person name="Grant M."/>
            <person name="Ambacheew D."/>
            <person name="Muzemil S."/>
            <person name="Studholme D.J."/>
        </authorList>
    </citation>
    <scope>NUCLEOTIDE SEQUENCE [LARGE SCALE GENOMIC DNA]</scope>
</reference>
<feature type="region of interest" description="Disordered" evidence="10">
    <location>
        <begin position="267"/>
        <end position="297"/>
    </location>
</feature>
<comment type="subcellular location">
    <subcellularLocation>
        <location evidence="1">Nucleus</location>
    </subcellularLocation>
</comment>
<proteinExistence type="predicted"/>
<name>A0A426YLQ6_ENSVE</name>
<keyword evidence="2" id="KW-0479">Metal-binding</keyword>
<dbReference type="InterPro" id="IPR051979">
    <property type="entry name" value="B-box_zinc_finger"/>
</dbReference>
<dbReference type="SMART" id="SM00336">
    <property type="entry name" value="BBOX"/>
    <property type="match status" value="1"/>
</dbReference>
<keyword evidence="5" id="KW-0862">Zinc</keyword>
<keyword evidence="4 9" id="KW-0863">Zinc-finger</keyword>
<accession>A0A426YLQ6</accession>
<dbReference type="Proteomes" id="UP000287651">
    <property type="component" value="Unassembled WGS sequence"/>
</dbReference>
<sequence length="380" mass="40726">MKIQCNACEAAEAVVLCCADEAALCWACDKRVHAANKLAGKHQRVSLLSDGSGGSGSSTRGVPKCDICQVLRVLLLRPPSCDLAIHTANPYVCAHQRFLVTGVRVGLDPTEPVAPAASPQFHAPGRVVASQSEHLPAGTHLMSSSETNTVSSSYIANQNGGSLGSKAPLYGFSMSETILDWPLEHFFGFPDFNQNFGFTEHSASKADSGKHGSSEGSPTCRSTDDDRNADECLGQVPEIPPPPTASGLSWQRNRHYPASNKTVVVPDICSLDDPNSFNASARSKRRRRQSSGGVVREALEEGAALGDLTEGLVGEADEVVSPRPHHGPTDGTHDVDPHPLPPVGHDRRPQRPRRVHRCSRDRPVNNITHASINTADVRQQ</sequence>
<dbReference type="InterPro" id="IPR000315">
    <property type="entry name" value="Znf_B-box"/>
</dbReference>
<dbReference type="EMBL" id="AMZH03011552">
    <property type="protein sequence ID" value="RRT52657.1"/>
    <property type="molecule type" value="Genomic_DNA"/>
</dbReference>
<keyword evidence="8" id="KW-0539">Nucleus</keyword>
<gene>
    <name evidence="12" type="ORF">B296_00023926</name>
</gene>
<evidence type="ECO:0000256" key="1">
    <source>
        <dbReference type="ARBA" id="ARBA00004123"/>
    </source>
</evidence>
<dbReference type="CDD" id="cd19821">
    <property type="entry name" value="Bbox1_BBX-like"/>
    <property type="match status" value="1"/>
</dbReference>
<keyword evidence="3" id="KW-0677">Repeat</keyword>
<evidence type="ECO:0000256" key="4">
    <source>
        <dbReference type="ARBA" id="ARBA00022771"/>
    </source>
</evidence>
<dbReference type="PROSITE" id="PS50119">
    <property type="entry name" value="ZF_BBOX"/>
    <property type="match status" value="1"/>
</dbReference>
<protein>
    <recommendedName>
        <fullName evidence="11">B box-type domain-containing protein</fullName>
    </recommendedName>
</protein>
<dbReference type="AlphaFoldDB" id="A0A426YLQ6"/>
<evidence type="ECO:0000256" key="10">
    <source>
        <dbReference type="SAM" id="MobiDB-lite"/>
    </source>
</evidence>